<dbReference type="Pfam" id="PF07690">
    <property type="entry name" value="MFS_1"/>
    <property type="match status" value="1"/>
</dbReference>
<dbReference type="InterPro" id="IPR020846">
    <property type="entry name" value="MFS_dom"/>
</dbReference>
<dbReference type="PANTHER" id="PTHR43791:SF38">
    <property type="entry name" value="MAJOR FACILITATOR SUPERFAMILY (MFS) PROFILE DOMAIN-CONTAINING PROTEIN"/>
    <property type="match status" value="1"/>
</dbReference>
<name>A0AA35MF56_9HYPO</name>
<gene>
    <name evidence="8" type="ORF">CCHLO57077_00010430</name>
</gene>
<feature type="transmembrane region" description="Helical" evidence="6">
    <location>
        <begin position="112"/>
        <end position="132"/>
    </location>
</feature>
<evidence type="ECO:0000256" key="6">
    <source>
        <dbReference type="SAM" id="Phobius"/>
    </source>
</evidence>
<keyword evidence="2" id="KW-0813">Transport</keyword>
<evidence type="ECO:0000256" key="2">
    <source>
        <dbReference type="ARBA" id="ARBA00022448"/>
    </source>
</evidence>
<feature type="transmembrane region" description="Helical" evidence="6">
    <location>
        <begin position="208"/>
        <end position="229"/>
    </location>
</feature>
<dbReference type="PROSITE" id="PS50850">
    <property type="entry name" value="MFS"/>
    <property type="match status" value="1"/>
</dbReference>
<feature type="transmembrane region" description="Helical" evidence="6">
    <location>
        <begin position="405"/>
        <end position="426"/>
    </location>
</feature>
<keyword evidence="4 6" id="KW-1133">Transmembrane helix</keyword>
<feature type="domain" description="Major facilitator superfamily (MFS) profile" evidence="7">
    <location>
        <begin position="46"/>
        <end position="463"/>
    </location>
</feature>
<protein>
    <recommendedName>
        <fullName evidence="7">Major facilitator superfamily (MFS) profile domain-containing protein</fullName>
    </recommendedName>
</protein>
<feature type="transmembrane region" description="Helical" evidence="6">
    <location>
        <begin position="313"/>
        <end position="333"/>
    </location>
</feature>
<comment type="subcellular location">
    <subcellularLocation>
        <location evidence="1">Membrane</location>
        <topology evidence="1">Multi-pass membrane protein</topology>
    </subcellularLocation>
</comment>
<keyword evidence="9" id="KW-1185">Reference proteome</keyword>
<evidence type="ECO:0000256" key="3">
    <source>
        <dbReference type="ARBA" id="ARBA00022692"/>
    </source>
</evidence>
<feature type="transmembrane region" description="Helical" evidence="6">
    <location>
        <begin position="84"/>
        <end position="105"/>
    </location>
</feature>
<dbReference type="GO" id="GO:0016020">
    <property type="term" value="C:membrane"/>
    <property type="evidence" value="ECO:0007669"/>
    <property type="project" value="UniProtKB-SubCell"/>
</dbReference>
<dbReference type="GO" id="GO:0022857">
    <property type="term" value="F:transmembrane transporter activity"/>
    <property type="evidence" value="ECO:0007669"/>
    <property type="project" value="InterPro"/>
</dbReference>
<dbReference type="EMBL" id="CABFNP030001281">
    <property type="protein sequence ID" value="CAI6096025.1"/>
    <property type="molecule type" value="Genomic_DNA"/>
</dbReference>
<dbReference type="Proteomes" id="UP001160390">
    <property type="component" value="Unassembled WGS sequence"/>
</dbReference>
<keyword evidence="5 6" id="KW-0472">Membrane</keyword>
<sequence>MESGKATRDDTSIKMAQEDAMSVAEEHILIAPEEEKALLRKIDMRLMPTIWVLYLLSYADRTNIGNAKVAGMADDLHLTSNQYSMTLVIFFITYVIFEIPSNLILARTRPSLYIPAIMVAWGAVTCCMSLVHNYEGLLAARVVLGIFEAGFAPGIMFILSSWYKKHEQAKRFTIFYSAAVLSGAFGGIVAGAITGSLDGVHGIRGWKWLFIIEGVATIGCAIIAIPLLLDFPMNTRGFTPVERELAIRRLLADNVTARTEDEAPMAHLEAVRRSLTDWRVWMLAIGYVSLGGSGTMSYFYPTLVQGLGYTSHMAQYMTTPIYAMAFVCCLVTGYLNDKFPTIRGLFVAGLVGVACICAIVVCAVYNFVARYVLLVFMASGLLSGNALSLAYASSTFAPMRAEVRAVSLAWVNTIANLSGIFGAYFFPSEDGPKYIMGFALVSGLSALCVLIYGSSHFLIRKYPAHQ</sequence>
<comment type="caution">
    <text evidence="8">The sequence shown here is derived from an EMBL/GenBank/DDBJ whole genome shotgun (WGS) entry which is preliminary data.</text>
</comment>
<feature type="transmembrane region" description="Helical" evidence="6">
    <location>
        <begin position="438"/>
        <end position="459"/>
    </location>
</feature>
<evidence type="ECO:0000313" key="8">
    <source>
        <dbReference type="EMBL" id="CAI6096025.1"/>
    </source>
</evidence>
<dbReference type="InterPro" id="IPR011701">
    <property type="entry name" value="MFS"/>
</dbReference>
<organism evidence="8 9">
    <name type="scientific">Clonostachys chloroleuca</name>
    <dbReference type="NCBI Taxonomy" id="1926264"/>
    <lineage>
        <taxon>Eukaryota</taxon>
        <taxon>Fungi</taxon>
        <taxon>Dikarya</taxon>
        <taxon>Ascomycota</taxon>
        <taxon>Pezizomycotina</taxon>
        <taxon>Sordariomycetes</taxon>
        <taxon>Hypocreomycetidae</taxon>
        <taxon>Hypocreales</taxon>
        <taxon>Bionectriaceae</taxon>
        <taxon>Clonostachys</taxon>
    </lineage>
</organism>
<feature type="transmembrane region" description="Helical" evidence="6">
    <location>
        <begin position="373"/>
        <end position="393"/>
    </location>
</feature>
<feature type="transmembrane region" description="Helical" evidence="6">
    <location>
        <begin position="138"/>
        <end position="162"/>
    </location>
</feature>
<dbReference type="Gene3D" id="1.20.1250.20">
    <property type="entry name" value="MFS general substrate transporter like domains"/>
    <property type="match status" value="2"/>
</dbReference>
<evidence type="ECO:0000256" key="1">
    <source>
        <dbReference type="ARBA" id="ARBA00004141"/>
    </source>
</evidence>
<keyword evidence="3 6" id="KW-0812">Transmembrane</keyword>
<dbReference type="SUPFAM" id="SSF103473">
    <property type="entry name" value="MFS general substrate transporter"/>
    <property type="match status" value="1"/>
</dbReference>
<evidence type="ECO:0000256" key="5">
    <source>
        <dbReference type="ARBA" id="ARBA00023136"/>
    </source>
</evidence>
<dbReference type="PANTHER" id="PTHR43791">
    <property type="entry name" value="PERMEASE-RELATED"/>
    <property type="match status" value="1"/>
</dbReference>
<feature type="transmembrane region" description="Helical" evidence="6">
    <location>
        <begin position="345"/>
        <end position="367"/>
    </location>
</feature>
<evidence type="ECO:0000256" key="4">
    <source>
        <dbReference type="ARBA" id="ARBA00022989"/>
    </source>
</evidence>
<dbReference type="InterPro" id="IPR036259">
    <property type="entry name" value="MFS_trans_sf"/>
</dbReference>
<dbReference type="FunFam" id="1.20.1250.20:FF:000394">
    <property type="entry name" value="MFS general substrate transporter"/>
    <property type="match status" value="1"/>
</dbReference>
<feature type="transmembrane region" description="Helical" evidence="6">
    <location>
        <begin position="174"/>
        <end position="196"/>
    </location>
</feature>
<dbReference type="AlphaFoldDB" id="A0AA35MF56"/>
<proteinExistence type="predicted"/>
<dbReference type="FunFam" id="1.20.1250.20:FF:000057">
    <property type="entry name" value="MFS general substrate transporter"/>
    <property type="match status" value="1"/>
</dbReference>
<reference evidence="8" key="1">
    <citation type="submission" date="2023-01" db="EMBL/GenBank/DDBJ databases">
        <authorList>
            <person name="Piombo E."/>
        </authorList>
    </citation>
    <scope>NUCLEOTIDE SEQUENCE</scope>
</reference>
<evidence type="ECO:0000259" key="7">
    <source>
        <dbReference type="PROSITE" id="PS50850"/>
    </source>
</evidence>
<feature type="transmembrane region" description="Helical" evidence="6">
    <location>
        <begin position="280"/>
        <end position="301"/>
    </location>
</feature>
<evidence type="ECO:0000313" key="9">
    <source>
        <dbReference type="Proteomes" id="UP001160390"/>
    </source>
</evidence>
<accession>A0AA35MF56</accession>